<evidence type="ECO:0000256" key="8">
    <source>
        <dbReference type="SAM" id="Phobius"/>
    </source>
</evidence>
<keyword evidence="5 11" id="KW-0067">ATP-binding</keyword>
<dbReference type="CDD" id="cd03223">
    <property type="entry name" value="ABCD_peroxisomal_ALDP"/>
    <property type="match status" value="1"/>
</dbReference>
<dbReference type="InterPro" id="IPR036640">
    <property type="entry name" value="ABC1_TM_sf"/>
</dbReference>
<evidence type="ECO:0000256" key="1">
    <source>
        <dbReference type="ARBA" id="ARBA00004651"/>
    </source>
</evidence>
<proteinExistence type="predicted"/>
<evidence type="ECO:0000256" key="3">
    <source>
        <dbReference type="ARBA" id="ARBA00022692"/>
    </source>
</evidence>
<name>A0ABR8FVC4_9NOSO</name>
<dbReference type="InterPro" id="IPR003439">
    <property type="entry name" value="ABC_transporter-like_ATP-bd"/>
</dbReference>
<feature type="transmembrane region" description="Helical" evidence="8">
    <location>
        <begin position="83"/>
        <end position="102"/>
    </location>
</feature>
<evidence type="ECO:0000256" key="4">
    <source>
        <dbReference type="ARBA" id="ARBA00022741"/>
    </source>
</evidence>
<reference evidence="11 12" key="1">
    <citation type="journal article" date="2020" name="ISME J.">
        <title>Comparative genomics reveals insights into cyanobacterial evolution and habitat adaptation.</title>
        <authorList>
            <person name="Chen M.Y."/>
            <person name="Teng W.K."/>
            <person name="Zhao L."/>
            <person name="Hu C.X."/>
            <person name="Zhou Y.K."/>
            <person name="Han B.P."/>
            <person name="Song L.R."/>
            <person name="Shu W.S."/>
        </authorList>
    </citation>
    <scope>NUCLEOTIDE SEQUENCE [LARGE SCALE GENOMIC DNA]</scope>
    <source>
        <strain evidence="11 12">FACHB-130</strain>
    </source>
</reference>
<dbReference type="Proteomes" id="UP000603457">
    <property type="component" value="Unassembled WGS sequence"/>
</dbReference>
<dbReference type="Gene3D" id="3.40.50.300">
    <property type="entry name" value="P-loop containing nucleotide triphosphate hydrolases"/>
    <property type="match status" value="1"/>
</dbReference>
<feature type="domain" description="ABC transmembrane type-1" evidence="10">
    <location>
        <begin position="125"/>
        <end position="399"/>
    </location>
</feature>
<feature type="transmembrane region" description="Helical" evidence="8">
    <location>
        <begin position="30"/>
        <end position="55"/>
    </location>
</feature>
<feature type="transmembrane region" description="Helical" evidence="8">
    <location>
        <begin position="346"/>
        <end position="364"/>
    </location>
</feature>
<comment type="caution">
    <text evidence="11">The sequence shown here is derived from an EMBL/GenBank/DDBJ whole genome shotgun (WGS) entry which is preliminary data.</text>
</comment>
<keyword evidence="6 8" id="KW-1133">Transmembrane helix</keyword>
<dbReference type="Pfam" id="PF06472">
    <property type="entry name" value="ABC_membrane_2"/>
    <property type="match status" value="1"/>
</dbReference>
<feature type="transmembrane region" description="Helical" evidence="8">
    <location>
        <begin position="256"/>
        <end position="274"/>
    </location>
</feature>
<evidence type="ECO:0000259" key="10">
    <source>
        <dbReference type="PROSITE" id="PS50929"/>
    </source>
</evidence>
<evidence type="ECO:0000313" key="11">
    <source>
        <dbReference type="EMBL" id="MBD2594029.1"/>
    </source>
</evidence>
<evidence type="ECO:0000313" key="12">
    <source>
        <dbReference type="Proteomes" id="UP000603457"/>
    </source>
</evidence>
<dbReference type="InterPro" id="IPR027417">
    <property type="entry name" value="P-loop_NTPase"/>
</dbReference>
<dbReference type="Pfam" id="PF00005">
    <property type="entry name" value="ABC_tran"/>
    <property type="match status" value="1"/>
</dbReference>
<dbReference type="PROSITE" id="PS50893">
    <property type="entry name" value="ABC_TRANSPORTER_2"/>
    <property type="match status" value="1"/>
</dbReference>
<dbReference type="InterPro" id="IPR017871">
    <property type="entry name" value="ABC_transporter-like_CS"/>
</dbReference>
<dbReference type="Gene3D" id="1.20.1560.10">
    <property type="entry name" value="ABC transporter type 1, transmembrane domain"/>
    <property type="match status" value="1"/>
</dbReference>
<dbReference type="GO" id="GO:0005524">
    <property type="term" value="F:ATP binding"/>
    <property type="evidence" value="ECO:0007669"/>
    <property type="project" value="UniProtKB-KW"/>
</dbReference>
<keyword evidence="12" id="KW-1185">Reference proteome</keyword>
<dbReference type="SUPFAM" id="SSF52540">
    <property type="entry name" value="P-loop containing nucleoside triphosphate hydrolases"/>
    <property type="match status" value="1"/>
</dbReference>
<evidence type="ECO:0000256" key="7">
    <source>
        <dbReference type="ARBA" id="ARBA00023136"/>
    </source>
</evidence>
<dbReference type="SMART" id="SM00382">
    <property type="entry name" value="AAA"/>
    <property type="match status" value="1"/>
</dbReference>
<dbReference type="PROSITE" id="PS50929">
    <property type="entry name" value="ABC_TM1F"/>
    <property type="match status" value="1"/>
</dbReference>
<dbReference type="InterPro" id="IPR003593">
    <property type="entry name" value="AAA+_ATPase"/>
</dbReference>
<gene>
    <name evidence="11" type="ORF">H6G74_06760</name>
</gene>
<keyword evidence="4" id="KW-0547">Nucleotide-binding</keyword>
<keyword evidence="2" id="KW-0813">Transport</keyword>
<dbReference type="SUPFAM" id="SSF90123">
    <property type="entry name" value="ABC transporter transmembrane region"/>
    <property type="match status" value="1"/>
</dbReference>
<dbReference type="InterPro" id="IPR050835">
    <property type="entry name" value="ABC_transporter_sub-D"/>
</dbReference>
<dbReference type="PROSITE" id="PS00211">
    <property type="entry name" value="ABC_TRANSPORTER_1"/>
    <property type="match status" value="1"/>
</dbReference>
<feature type="transmembrane region" description="Helical" evidence="8">
    <location>
        <begin position="229"/>
        <end position="250"/>
    </location>
</feature>
<feature type="domain" description="ABC transporter" evidence="9">
    <location>
        <begin position="435"/>
        <end position="656"/>
    </location>
</feature>
<dbReference type="PANTHER" id="PTHR11384:SF59">
    <property type="entry name" value="LYSOSOMAL COBALAMIN TRANSPORTER ABCD4"/>
    <property type="match status" value="1"/>
</dbReference>
<feature type="transmembrane region" description="Helical" evidence="8">
    <location>
        <begin position="111"/>
        <end position="135"/>
    </location>
</feature>
<evidence type="ECO:0000259" key="9">
    <source>
        <dbReference type="PROSITE" id="PS50893"/>
    </source>
</evidence>
<comment type="subcellular location">
    <subcellularLocation>
        <location evidence="1">Cell membrane</location>
        <topology evidence="1">Multi-pass membrane protein</topology>
    </subcellularLocation>
</comment>
<feature type="transmembrane region" description="Helical" evidence="8">
    <location>
        <begin position="155"/>
        <end position="175"/>
    </location>
</feature>
<sequence length="656" mass="74840">MQKIKSRFWQQFLTVAQPYWFPLNAGSQPFLMLVLLLVVFVFGVFFVSIELFGLISEQYFPQLLNNLAPGLSGFIHQNINSPIVHIIRLTFIIPLIVFGYYWKHLKYHWRAWLILAGMLLIILYVSAINVVGSYVGRDLVTAIANKNSPEYFRLLLIYTGVLIVTTVIVVISQYLRKKLAIHWLNWLTNHFLQKYFQKRAYYYINSNPNIDNPDQHISSEIGSFIQNSINLFLTALNQILDLIVFCGILWSISKLLVGILIAYSIIGNLITTIFSQKLIILNYDQLKCEADFRYSLVHIRNNAESIAFYGGEKQESSQVKQRFNHAIQNTNSMIEWQRNMEFFTTGYRYLIMIIPYLVVAPLYLEGKIELGVITQATIACNQVLGVLSVIVSKFETLSAFAAVINRLGSFSQALDKPQTQLNSKSTIELVTDNHVEFQNITLQTPNSERTLVKDLSVAIADGKSLLIMGNSGCGKSSLLRSLAGLWNAGTGVVIRPDLAEMMFLPQRPYMILGTLRDQLLYPKTIHNFTDAELNQVLAKVNLAELPDRIGGWDVQLDWDNVLSLGEQQRIAFARLLLMCPRYAILDEATSALDMKNEEQLYQQLQQMHTTFISVGHRSSLMKYHKLLLELKGDSTWQFLPAQKNQRRASTVEQNSL</sequence>
<evidence type="ECO:0000256" key="6">
    <source>
        <dbReference type="ARBA" id="ARBA00022989"/>
    </source>
</evidence>
<keyword evidence="7 8" id="KW-0472">Membrane</keyword>
<evidence type="ECO:0000256" key="5">
    <source>
        <dbReference type="ARBA" id="ARBA00022840"/>
    </source>
</evidence>
<dbReference type="RefSeq" id="WP_190966943.1">
    <property type="nucleotide sequence ID" value="NZ_JACJTB010000005.1"/>
</dbReference>
<organism evidence="11 12">
    <name type="scientific">Nostoc spongiaeforme FACHB-130</name>
    <dbReference type="NCBI Taxonomy" id="1357510"/>
    <lineage>
        <taxon>Bacteria</taxon>
        <taxon>Bacillati</taxon>
        <taxon>Cyanobacteriota</taxon>
        <taxon>Cyanophyceae</taxon>
        <taxon>Nostocales</taxon>
        <taxon>Nostocaceae</taxon>
        <taxon>Nostoc</taxon>
    </lineage>
</organism>
<dbReference type="PANTHER" id="PTHR11384">
    <property type="entry name" value="ATP-BINDING CASSETTE, SUB-FAMILY D MEMBER"/>
    <property type="match status" value="1"/>
</dbReference>
<dbReference type="InterPro" id="IPR011527">
    <property type="entry name" value="ABC1_TM_dom"/>
</dbReference>
<keyword evidence="3 8" id="KW-0812">Transmembrane</keyword>
<dbReference type="EMBL" id="JACJTB010000005">
    <property type="protein sequence ID" value="MBD2594029.1"/>
    <property type="molecule type" value="Genomic_DNA"/>
</dbReference>
<protein>
    <submittedName>
        <fullName evidence="11">ABC transporter ATP-binding protein/permease</fullName>
    </submittedName>
</protein>
<accession>A0ABR8FVC4</accession>
<evidence type="ECO:0000256" key="2">
    <source>
        <dbReference type="ARBA" id="ARBA00022448"/>
    </source>
</evidence>